<dbReference type="OrthoDB" id="1055148at2759"/>
<evidence type="ECO:0000313" key="5">
    <source>
        <dbReference type="Proteomes" id="UP000708208"/>
    </source>
</evidence>
<dbReference type="Proteomes" id="UP000708208">
    <property type="component" value="Unassembled WGS sequence"/>
</dbReference>
<protein>
    <recommendedName>
        <fullName evidence="6">Cytochrome P450</fullName>
    </recommendedName>
</protein>
<evidence type="ECO:0000256" key="1">
    <source>
        <dbReference type="ARBA" id="ARBA00010617"/>
    </source>
</evidence>
<gene>
    <name evidence="4" type="ORF">AFUS01_LOCUS16996</name>
</gene>
<reference evidence="4" key="1">
    <citation type="submission" date="2021-06" db="EMBL/GenBank/DDBJ databases">
        <authorList>
            <person name="Hodson N. C."/>
            <person name="Mongue J. A."/>
            <person name="Jaron S. K."/>
        </authorList>
    </citation>
    <scope>NUCLEOTIDE SEQUENCE</scope>
</reference>
<dbReference type="GO" id="GO:0020037">
    <property type="term" value="F:heme binding"/>
    <property type="evidence" value="ECO:0007669"/>
    <property type="project" value="InterPro"/>
</dbReference>
<keyword evidence="2" id="KW-0479">Metal-binding</keyword>
<evidence type="ECO:0000313" key="4">
    <source>
        <dbReference type="EMBL" id="CAG7728195.1"/>
    </source>
</evidence>
<comment type="caution">
    <text evidence="4">The sequence shown here is derived from an EMBL/GenBank/DDBJ whole genome shotgun (WGS) entry which is preliminary data.</text>
</comment>
<keyword evidence="5" id="KW-1185">Reference proteome</keyword>
<evidence type="ECO:0008006" key="6">
    <source>
        <dbReference type="Google" id="ProtNLM"/>
    </source>
</evidence>
<accession>A0A8J2P1A8</accession>
<sequence>MERFQKKMGDCTYDFINDSVEERLSNPSTLESNDFVGLFLKEIKTTKDPSSCFYGDIGKQNLVGTLVDIFVASTETCSTTLSWMFLYLALNSEKQEELIKEIDRVLGRDTPKLEDASRMPYAEAVIMETMRLASVVPMNLFHCALQDTKLDDSQGNLNVS</sequence>
<dbReference type="EMBL" id="CAJVCH010159781">
    <property type="protein sequence ID" value="CAG7728195.1"/>
    <property type="molecule type" value="Genomic_DNA"/>
</dbReference>
<dbReference type="Pfam" id="PF00067">
    <property type="entry name" value="p450"/>
    <property type="match status" value="1"/>
</dbReference>
<evidence type="ECO:0000256" key="2">
    <source>
        <dbReference type="ARBA" id="ARBA00022723"/>
    </source>
</evidence>
<dbReference type="GO" id="GO:0006805">
    <property type="term" value="P:xenobiotic metabolic process"/>
    <property type="evidence" value="ECO:0007669"/>
    <property type="project" value="TreeGrafter"/>
</dbReference>
<dbReference type="GO" id="GO:0005506">
    <property type="term" value="F:iron ion binding"/>
    <property type="evidence" value="ECO:0007669"/>
    <property type="project" value="InterPro"/>
</dbReference>
<organism evidence="4 5">
    <name type="scientific">Allacma fusca</name>
    <dbReference type="NCBI Taxonomy" id="39272"/>
    <lineage>
        <taxon>Eukaryota</taxon>
        <taxon>Metazoa</taxon>
        <taxon>Ecdysozoa</taxon>
        <taxon>Arthropoda</taxon>
        <taxon>Hexapoda</taxon>
        <taxon>Collembola</taxon>
        <taxon>Symphypleona</taxon>
        <taxon>Sminthuridae</taxon>
        <taxon>Allacma</taxon>
    </lineage>
</organism>
<keyword evidence="3" id="KW-0408">Iron</keyword>
<name>A0A8J2P1A8_9HEXA</name>
<comment type="similarity">
    <text evidence="1">Belongs to the cytochrome P450 family.</text>
</comment>
<dbReference type="AlphaFoldDB" id="A0A8J2P1A8"/>
<evidence type="ECO:0000256" key="3">
    <source>
        <dbReference type="ARBA" id="ARBA00023004"/>
    </source>
</evidence>
<dbReference type="GO" id="GO:0006082">
    <property type="term" value="P:organic acid metabolic process"/>
    <property type="evidence" value="ECO:0007669"/>
    <property type="project" value="TreeGrafter"/>
</dbReference>
<dbReference type="InterPro" id="IPR050182">
    <property type="entry name" value="Cytochrome_P450_fam2"/>
</dbReference>
<dbReference type="PANTHER" id="PTHR24300">
    <property type="entry name" value="CYTOCHROME P450 508A4-RELATED"/>
    <property type="match status" value="1"/>
</dbReference>
<proteinExistence type="inferred from homology"/>
<dbReference type="GO" id="GO:0016712">
    <property type="term" value="F:oxidoreductase activity, acting on paired donors, with incorporation or reduction of molecular oxygen, reduced flavin or flavoprotein as one donor, and incorporation of one atom of oxygen"/>
    <property type="evidence" value="ECO:0007669"/>
    <property type="project" value="TreeGrafter"/>
</dbReference>
<dbReference type="PANTHER" id="PTHR24300:SF375">
    <property type="entry name" value="CYTOCHROME P450 FAMILY"/>
    <property type="match status" value="1"/>
</dbReference>
<dbReference type="GO" id="GO:0005737">
    <property type="term" value="C:cytoplasm"/>
    <property type="evidence" value="ECO:0007669"/>
    <property type="project" value="TreeGrafter"/>
</dbReference>
<dbReference type="InterPro" id="IPR001128">
    <property type="entry name" value="Cyt_P450"/>
</dbReference>